<dbReference type="PANTHER" id="PTHR42784:SF1">
    <property type="entry name" value="PYRANOSE 2-OXIDASE"/>
    <property type="match status" value="1"/>
</dbReference>
<evidence type="ECO:0000256" key="3">
    <source>
        <dbReference type="ARBA" id="ARBA00022630"/>
    </source>
</evidence>
<dbReference type="GO" id="GO:0050660">
    <property type="term" value="F:flavin adenine dinucleotide binding"/>
    <property type="evidence" value="ECO:0007669"/>
    <property type="project" value="InterPro"/>
</dbReference>
<dbReference type="InterPro" id="IPR006076">
    <property type="entry name" value="FAD-dep_OxRdtase"/>
</dbReference>
<evidence type="ECO:0000313" key="10">
    <source>
        <dbReference type="Proteomes" id="UP000024329"/>
    </source>
</evidence>
<evidence type="ECO:0000256" key="2">
    <source>
        <dbReference type="ARBA" id="ARBA00010790"/>
    </source>
</evidence>
<dbReference type="PATRIC" id="fig|158500.4.peg.1320"/>
<comment type="caution">
    <text evidence="9">The sequence shown here is derived from an EMBL/GenBank/DDBJ whole genome shotgun (WGS) entry which is preliminary data.</text>
</comment>
<dbReference type="Pfam" id="PF00732">
    <property type="entry name" value="GMC_oxred_N"/>
    <property type="match status" value="1"/>
</dbReference>
<evidence type="ECO:0000256" key="1">
    <source>
        <dbReference type="ARBA" id="ARBA00001974"/>
    </source>
</evidence>
<keyword evidence="4" id="KW-0274">FAD</keyword>
<organism evidence="9 10">
    <name type="scientific">Novosphingobium resinovorum</name>
    <dbReference type="NCBI Taxonomy" id="158500"/>
    <lineage>
        <taxon>Bacteria</taxon>
        <taxon>Pseudomonadati</taxon>
        <taxon>Pseudomonadota</taxon>
        <taxon>Alphaproteobacteria</taxon>
        <taxon>Sphingomonadales</taxon>
        <taxon>Sphingomonadaceae</taxon>
        <taxon>Novosphingobium</taxon>
    </lineage>
</organism>
<dbReference type="SUPFAM" id="SSF54373">
    <property type="entry name" value="FAD-linked reductases, C-terminal domain"/>
    <property type="match status" value="1"/>
</dbReference>
<keyword evidence="3" id="KW-0285">Flavoprotein</keyword>
<dbReference type="InterPro" id="IPR000172">
    <property type="entry name" value="GMC_OxRdtase_N"/>
</dbReference>
<dbReference type="Gene3D" id="3.50.50.60">
    <property type="entry name" value="FAD/NAD(P)-binding domain"/>
    <property type="match status" value="2"/>
</dbReference>
<dbReference type="EMBL" id="JFYZ01000003">
    <property type="protein sequence ID" value="EZP83179.1"/>
    <property type="molecule type" value="Genomic_DNA"/>
</dbReference>
<dbReference type="InterPro" id="IPR036188">
    <property type="entry name" value="FAD/NAD-bd_sf"/>
</dbReference>
<keyword evidence="5" id="KW-0560">Oxidoreductase</keyword>
<comment type="cofactor">
    <cofactor evidence="1">
        <name>FAD</name>
        <dbReference type="ChEBI" id="CHEBI:57692"/>
    </cofactor>
</comment>
<reference evidence="9 10" key="1">
    <citation type="submission" date="2014-03" db="EMBL/GenBank/DDBJ databases">
        <title>Whole genome sequence of Novosphingobium resinovorum KF1.</title>
        <authorList>
            <person name="Gan H.M."/>
            <person name="Gan H.Y."/>
            <person name="Chew T.H."/>
            <person name="Savka M.A."/>
        </authorList>
    </citation>
    <scope>NUCLEOTIDE SEQUENCE [LARGE SCALE GENOMIC DNA]</scope>
    <source>
        <strain evidence="9 10">KF1</strain>
    </source>
</reference>
<dbReference type="RefSeq" id="WP_081798942.1">
    <property type="nucleotide sequence ID" value="NZ_JFYZ01000003.1"/>
</dbReference>
<dbReference type="STRING" id="158500.BES08_06685"/>
<dbReference type="Pfam" id="PF01266">
    <property type="entry name" value="DAO"/>
    <property type="match status" value="1"/>
</dbReference>
<feature type="domain" description="Glucose-methanol-choline oxidoreductase C-terminal" evidence="8">
    <location>
        <begin position="438"/>
        <end position="557"/>
    </location>
</feature>
<dbReference type="InterPro" id="IPR007867">
    <property type="entry name" value="GMC_OxRtase_C"/>
</dbReference>
<evidence type="ECO:0000259" key="8">
    <source>
        <dbReference type="Pfam" id="PF05199"/>
    </source>
</evidence>
<proteinExistence type="inferred from homology"/>
<accession>A0A031K1T9</accession>
<dbReference type="GO" id="GO:0016614">
    <property type="term" value="F:oxidoreductase activity, acting on CH-OH group of donors"/>
    <property type="evidence" value="ECO:0007669"/>
    <property type="project" value="InterPro"/>
</dbReference>
<dbReference type="eggNOG" id="COG2303">
    <property type="taxonomic scope" value="Bacteria"/>
</dbReference>
<dbReference type="Proteomes" id="UP000024329">
    <property type="component" value="Unassembled WGS sequence"/>
</dbReference>
<feature type="domain" description="Glucose-methanol-choline oxidoreductase N-terminal" evidence="6">
    <location>
        <begin position="71"/>
        <end position="333"/>
    </location>
</feature>
<dbReference type="AlphaFoldDB" id="A0A031K1T9"/>
<evidence type="ECO:0000256" key="5">
    <source>
        <dbReference type="ARBA" id="ARBA00023002"/>
    </source>
</evidence>
<evidence type="ECO:0000259" key="7">
    <source>
        <dbReference type="Pfam" id="PF01266"/>
    </source>
</evidence>
<feature type="domain" description="FAD dependent oxidoreductase" evidence="7">
    <location>
        <begin position="8"/>
        <end position="60"/>
    </location>
</feature>
<dbReference type="Pfam" id="PF05199">
    <property type="entry name" value="GMC_oxred_C"/>
    <property type="match status" value="1"/>
</dbReference>
<evidence type="ECO:0000256" key="4">
    <source>
        <dbReference type="ARBA" id="ARBA00022827"/>
    </source>
</evidence>
<dbReference type="SUPFAM" id="SSF51905">
    <property type="entry name" value="FAD/NAD(P)-binding domain"/>
    <property type="match status" value="1"/>
</dbReference>
<comment type="similarity">
    <text evidence="2">Belongs to the GMC oxidoreductase family.</text>
</comment>
<dbReference type="InterPro" id="IPR051473">
    <property type="entry name" value="P2Ox-like"/>
</dbReference>
<gene>
    <name evidence="9" type="ORF">BV97_01282</name>
</gene>
<sequence length="574" mass="62652">MSISKDFDAIVIGSGITGGWAAKELTHRGLKVAMIERGRMVEHGTDYATETLAPWEFDYRAQRDPAATHEGLAGYGMSNANLNGASSLYPLTEAPGFFVAPEDHPYQTPQDAPFNWTRAYVMGGRSLVWGRKCFRMSDLDFTANKLDGHGTDWPIRYADLAPWYDHVESFIGVSGSTEGIAHLPDGQFQPPMALNHVEQKFKEWMEAHYPGRKFIPSRLANMTEAKPDEGRSNCQYRNLCARGCSFGAYFSTQSSTLPAAQATGLLTVLTDSRVVSIEHDPATRRASGVRVRNTATGATTTVTGRTIFLCASSFNSTALLLQSTSEAFPTGLGNTSDVLGRYIMDHASGVQVVAHVPGYQDRNYTGFRPTNHFIPRFRNVGGDTSPAFLRGYGIQLDAARANWEAGAFGAGIGDDLKRKARQRGDWRLRFNLFAETLPDAENRLTLDPAARDKDGIAQIRVALRFGANERRLLDDAIAQSVEMAEGFGATVVSRPGEGYAIKGAIHEMGGVRMGRDPATSMLNGFNQMHAVENVFVTDGSAMASSAWQNPSLTYMAMTARAAAYAVDEIRQGKI</sequence>
<evidence type="ECO:0000259" key="6">
    <source>
        <dbReference type="Pfam" id="PF00732"/>
    </source>
</evidence>
<dbReference type="PANTHER" id="PTHR42784">
    <property type="entry name" value="PYRANOSE 2-OXIDASE"/>
    <property type="match status" value="1"/>
</dbReference>
<protein>
    <submittedName>
        <fullName evidence="9">Glucose-methanol-choline oxidoreductase</fullName>
    </submittedName>
</protein>
<name>A0A031K1T9_9SPHN</name>
<evidence type="ECO:0000313" key="9">
    <source>
        <dbReference type="EMBL" id="EZP83179.1"/>
    </source>
</evidence>